<organism evidence="1 2">
    <name type="scientific">Saonia flava</name>
    <dbReference type="NCBI Taxonomy" id="523696"/>
    <lineage>
        <taxon>Bacteria</taxon>
        <taxon>Pseudomonadati</taxon>
        <taxon>Bacteroidota</taxon>
        <taxon>Flavobacteriia</taxon>
        <taxon>Flavobacteriales</taxon>
        <taxon>Flavobacteriaceae</taxon>
        <taxon>Saonia</taxon>
    </lineage>
</organism>
<dbReference type="RefSeq" id="WP_167962490.1">
    <property type="nucleotide sequence ID" value="NZ_JAATJJ010000001.1"/>
</dbReference>
<dbReference type="Proteomes" id="UP000590442">
    <property type="component" value="Unassembled WGS sequence"/>
</dbReference>
<evidence type="ECO:0000313" key="1">
    <source>
        <dbReference type="EMBL" id="NJB71074.1"/>
    </source>
</evidence>
<dbReference type="InterPro" id="IPR011250">
    <property type="entry name" value="OMP/PagP_B-barrel"/>
</dbReference>
<sequence>MKNIRLAFALFFLGVGIHAQEGFKLGFQAGLPFNDFNNEVSVVVALDVGYVWTPAEFLDLGIMTGFVNGFSESFHSDVVLTDLPNVQFIPVAGSVRVWPSNSFSLGIEAGQALGINKDNEGGLYLRPLMGYLMGPKTEVNVSYTTIQLDNKSWSTVTLGLLYTFKSDW</sequence>
<reference evidence="1 2" key="1">
    <citation type="submission" date="2020-03" db="EMBL/GenBank/DDBJ databases">
        <title>Genomic Encyclopedia of Type Strains, Phase IV (KMG-IV): sequencing the most valuable type-strain genomes for metagenomic binning, comparative biology and taxonomic classification.</title>
        <authorList>
            <person name="Goeker M."/>
        </authorList>
    </citation>
    <scope>NUCLEOTIDE SEQUENCE [LARGE SCALE GENOMIC DNA]</scope>
    <source>
        <strain evidence="1 2">DSM 29762</strain>
    </source>
</reference>
<dbReference type="SUPFAM" id="SSF56925">
    <property type="entry name" value="OMPA-like"/>
    <property type="match status" value="1"/>
</dbReference>
<evidence type="ECO:0008006" key="3">
    <source>
        <dbReference type="Google" id="ProtNLM"/>
    </source>
</evidence>
<protein>
    <recommendedName>
        <fullName evidence="3">Outer membrane protein beta-barrel domain-containing protein</fullName>
    </recommendedName>
</protein>
<name>A0A846R126_9FLAO</name>
<dbReference type="AlphaFoldDB" id="A0A846R126"/>
<dbReference type="EMBL" id="JAATJJ010000001">
    <property type="protein sequence ID" value="NJB71074.1"/>
    <property type="molecule type" value="Genomic_DNA"/>
</dbReference>
<keyword evidence="2" id="KW-1185">Reference proteome</keyword>
<accession>A0A846R126</accession>
<proteinExistence type="predicted"/>
<gene>
    <name evidence="1" type="ORF">GGR42_001536</name>
</gene>
<comment type="caution">
    <text evidence="1">The sequence shown here is derived from an EMBL/GenBank/DDBJ whole genome shotgun (WGS) entry which is preliminary data.</text>
</comment>
<evidence type="ECO:0000313" key="2">
    <source>
        <dbReference type="Proteomes" id="UP000590442"/>
    </source>
</evidence>